<protein>
    <submittedName>
        <fullName evidence="2">Uncharacterized protein</fullName>
    </submittedName>
</protein>
<feature type="region of interest" description="Disordered" evidence="1">
    <location>
        <begin position="65"/>
        <end position="97"/>
    </location>
</feature>
<keyword evidence="3" id="KW-1185">Reference proteome</keyword>
<organism evidence="2 3">
    <name type="scientific">Vespula pensylvanica</name>
    <name type="common">Western yellow jacket</name>
    <name type="synonym">Wasp</name>
    <dbReference type="NCBI Taxonomy" id="30213"/>
    <lineage>
        <taxon>Eukaryota</taxon>
        <taxon>Metazoa</taxon>
        <taxon>Ecdysozoa</taxon>
        <taxon>Arthropoda</taxon>
        <taxon>Hexapoda</taxon>
        <taxon>Insecta</taxon>
        <taxon>Pterygota</taxon>
        <taxon>Neoptera</taxon>
        <taxon>Endopterygota</taxon>
        <taxon>Hymenoptera</taxon>
        <taxon>Apocrita</taxon>
        <taxon>Aculeata</taxon>
        <taxon>Vespoidea</taxon>
        <taxon>Vespidae</taxon>
        <taxon>Vespinae</taxon>
        <taxon>Vespula</taxon>
    </lineage>
</organism>
<dbReference type="EMBL" id="JACSDY010000007">
    <property type="protein sequence ID" value="KAF7423812.1"/>
    <property type="molecule type" value="Genomic_DNA"/>
</dbReference>
<proteinExistence type="predicted"/>
<comment type="caution">
    <text evidence="2">The sequence shown here is derived from an EMBL/GenBank/DDBJ whole genome shotgun (WGS) entry which is preliminary data.</text>
</comment>
<evidence type="ECO:0000313" key="3">
    <source>
        <dbReference type="Proteomes" id="UP000600918"/>
    </source>
</evidence>
<sequence>MISCRIAMIKAIVEEEAFTKTFHRPSSVASQKDLTPLFILRITTVARENRFESPVLKSISREIWTRETSRSSSKQGRRQKSKADSSSDIGPSAGNYTKIPFDKIIRVECILCISDVPRLCQPSQYHADYNGKYY</sequence>
<name>A0A834P1C8_VESPE</name>
<reference evidence="2" key="1">
    <citation type="journal article" date="2020" name="G3 (Bethesda)">
        <title>High-Quality Assemblies for Three Invasive Social Wasps from the &lt;i&gt;Vespula&lt;/i&gt; Genus.</title>
        <authorList>
            <person name="Harrop T.W.R."/>
            <person name="Guhlin J."/>
            <person name="McLaughlin G.M."/>
            <person name="Permina E."/>
            <person name="Stockwell P."/>
            <person name="Gilligan J."/>
            <person name="Le Lec M.F."/>
            <person name="Gruber M.A.M."/>
            <person name="Quinn O."/>
            <person name="Lovegrove M."/>
            <person name="Duncan E.J."/>
            <person name="Remnant E.J."/>
            <person name="Van Eeckhoven J."/>
            <person name="Graham B."/>
            <person name="Knapp R.A."/>
            <person name="Langford K.W."/>
            <person name="Kronenberg Z."/>
            <person name="Press M.O."/>
            <person name="Eacker S.M."/>
            <person name="Wilson-Rankin E.E."/>
            <person name="Purcell J."/>
            <person name="Lester P.J."/>
            <person name="Dearden P.K."/>
        </authorList>
    </citation>
    <scope>NUCLEOTIDE SEQUENCE</scope>
    <source>
        <strain evidence="2">Volc-1</strain>
    </source>
</reference>
<dbReference type="AlphaFoldDB" id="A0A834P1C8"/>
<evidence type="ECO:0000256" key="1">
    <source>
        <dbReference type="SAM" id="MobiDB-lite"/>
    </source>
</evidence>
<gene>
    <name evidence="2" type="ORF">H0235_009095</name>
</gene>
<evidence type="ECO:0000313" key="2">
    <source>
        <dbReference type="EMBL" id="KAF7423812.1"/>
    </source>
</evidence>
<accession>A0A834P1C8</accession>
<dbReference type="Proteomes" id="UP000600918">
    <property type="component" value="Unassembled WGS sequence"/>
</dbReference>